<dbReference type="InterPro" id="IPR013783">
    <property type="entry name" value="Ig-like_fold"/>
</dbReference>
<dbReference type="SUPFAM" id="SSF117074">
    <property type="entry name" value="Hypothetical protein PA1324"/>
    <property type="match status" value="1"/>
</dbReference>
<dbReference type="InterPro" id="IPR015943">
    <property type="entry name" value="WD40/YVTN_repeat-like_dom_sf"/>
</dbReference>
<sequence length="1456" mass="153895">MHKHLPGLLVALLFTFSAFAQDFDSTMWVADNPVITVTRGGNTIYLGGQFSSIGPPTGNGATLNAQNGTLPAVLPAKIVGTVRTSVPDGKGGWYVGGEITRVGNQPRTGLAHILADGKADPDWDVKIDGERGQGIVYTLALANNILYVGGDFATAGGQPRNALFAVDAPTGRVTGWNPQADQVVYTLTVSGNTVYAGGSFTAMGGQRRAYLAAIDATSGGLKDWNPGANASVDALVVAGSTVYARGSFTQVGGQFRNRLAALDAVTGQVNGWNPSPDEWVSALTLSGNTIYVGGFFQTIGGQARERLAAFDATTGQLTAWQPRTNGDVSALAISGNVVVLGGNFSNLNGGRSNSLGAVDATTGQSVAWNHMASGRVLTISVAGERMFVGGELTSVGMQPRNGFAAVDATTGKVTPWNPGIEGAITSYCMAVAGGKVYLGANNDTTDPAQARSLYVVDAVTGARSKWDPIINGNVLSMEVAGNILYLGGNFTEVDGQTRKGLAAVDWTTDQLTPWSPRMSEQPLVWGLVVRQGIVYVGGEFTAVNEVPRYCLAAVDAASGEVTPWNPDLPAPGAVYSLALHGNHLIVAGFFNVPGQTQTQALRSFDLTTARLTDWKPQLDNSVYMVAVAGNLVYVAGRHPLVKNADPSGVVAFDALSGQLAPWNPSVAGDVLGLSQYKGSIYAVGTFYNVQGQVRHHFVAFPARSSYGLVKGRVYEDANGDCVFNNGEKGMAGRVVVTRPGNYFSFTDSLGNYAITVDTGRYTVEQVVPANLNPYTRRVCPANPNSHAVHVTQYGSTVAGYDFANQTAIAPLLSVGVSSDRRRRCFTSVTTVSYCNEGLAAAQNVRVHVQLPGHVALVGARQPYAKDREGNYVFTIGTLAAGSCGTIQLVDSVVCNDPAIRGLTQCTKAWITPVNDRTPGAGWDRSDVTLKASCGNNGRVRLALYNTGTSNMADSSAYRIYLDAGLAFTRNYKLAKGDSLVLHVPANGRTVRLEADQRPAHPDKRQSNITLEACGTNGGGTVSKGFVGQFPQDDEAPEVAIECLPIIDSFDPNDKAVSPEGVTDQRYTPTGRVLDYVVRFQNTGTDVAYQVVVVDTLSEYLDISTLRVGAVSHPYKMQVSGKGRPVLTFTFNGINLPDSTADEPRSHGRIQFSIQPKAGLPEKTRVGNFADIFFDYNEPVRTNTTLNTIYDVPPVVAADVALAPGDVCPDRNAAVRAGANRTVCAQDTVKLSAEAPPEGNGRWKLLKGAGTIREGNRPNATVTGLAYGENVFEWRIPAGGCGTDSLAAHVTITRLEKPVPVITQSGADELVCSVAGSRYEWFLDGTKLDQAGRQIRVSQPGRYTVRVEMSSGCHSDPSEAYAYGVTGVGPGALAAVRIFPNPTPGRLVIALPVAQSGPVEVLVVDKIGRTVLVRTVNPAGGAGECRVELDLSAQATGLYVIKLQTGNSLIVRSVFKK</sequence>
<gene>
    <name evidence="3" type="ORF">AVDCRST_MAG56-3056</name>
</gene>
<dbReference type="InterPro" id="IPR055353">
    <property type="entry name" value="DUF7619"/>
</dbReference>
<dbReference type="SUPFAM" id="SSF50998">
    <property type="entry name" value="Quinoprotein alcohol dehydrogenase-like"/>
    <property type="match status" value="2"/>
</dbReference>
<dbReference type="Gene3D" id="2.130.10.10">
    <property type="entry name" value="YVTN repeat-like/Quinoprotein amine dehydrogenase"/>
    <property type="match status" value="1"/>
</dbReference>
<keyword evidence="1" id="KW-0732">Signal</keyword>
<dbReference type="Gene3D" id="2.60.40.10">
    <property type="entry name" value="Immunoglobulins"/>
    <property type="match status" value="1"/>
</dbReference>
<protein>
    <recommendedName>
        <fullName evidence="2">DUF7619 domain-containing protein</fullName>
    </recommendedName>
</protein>
<dbReference type="GO" id="GO:1902929">
    <property type="term" value="C:plasma membrane of growing cell tip"/>
    <property type="evidence" value="ECO:0007669"/>
    <property type="project" value="TreeGrafter"/>
</dbReference>
<name>A0A6J4JA75_9SPHI</name>
<reference evidence="3" key="1">
    <citation type="submission" date="2020-02" db="EMBL/GenBank/DDBJ databases">
        <authorList>
            <person name="Meier V. D."/>
        </authorList>
    </citation>
    <scope>NUCLEOTIDE SEQUENCE</scope>
    <source>
        <strain evidence="3">AVDCRST_MAG56</strain>
    </source>
</reference>
<dbReference type="InterPro" id="IPR011047">
    <property type="entry name" value="Quinoprotein_ADH-like_sf"/>
</dbReference>
<accession>A0A6J4JA75</accession>
<organism evidence="3">
    <name type="scientific">uncultured Cytophagales bacterium</name>
    <dbReference type="NCBI Taxonomy" id="158755"/>
    <lineage>
        <taxon>Bacteria</taxon>
        <taxon>Pseudomonadati</taxon>
        <taxon>Bacteroidota</taxon>
        <taxon>Sphingobacteriia</taxon>
        <taxon>Sphingobacteriales</taxon>
        <taxon>environmental samples</taxon>
    </lineage>
</organism>
<dbReference type="GO" id="GO:0005935">
    <property type="term" value="C:cellular bud neck"/>
    <property type="evidence" value="ECO:0007669"/>
    <property type="project" value="TreeGrafter"/>
</dbReference>
<feature type="domain" description="DUF7619" evidence="2">
    <location>
        <begin position="1050"/>
        <end position="1186"/>
    </location>
</feature>
<evidence type="ECO:0000256" key="1">
    <source>
        <dbReference type="SAM" id="SignalP"/>
    </source>
</evidence>
<dbReference type="Pfam" id="PF24595">
    <property type="entry name" value="DUF7619"/>
    <property type="match status" value="1"/>
</dbReference>
<feature type="signal peptide" evidence="1">
    <location>
        <begin position="1"/>
        <end position="20"/>
    </location>
</feature>
<feature type="chain" id="PRO_5026804251" description="DUF7619 domain-containing protein" evidence="1">
    <location>
        <begin position="21"/>
        <end position="1456"/>
    </location>
</feature>
<dbReference type="PANTHER" id="PTHR31778">
    <property type="entry name" value="BUD SITE SELECTION PROTEIN RAX2"/>
    <property type="match status" value="1"/>
</dbReference>
<dbReference type="NCBIfam" id="TIGR04183">
    <property type="entry name" value="Por_Secre_tail"/>
    <property type="match status" value="1"/>
</dbReference>
<dbReference type="InterPro" id="IPR026444">
    <property type="entry name" value="Secre_tail"/>
</dbReference>
<evidence type="ECO:0000259" key="2">
    <source>
        <dbReference type="Pfam" id="PF24595"/>
    </source>
</evidence>
<dbReference type="EMBL" id="CADCTQ010000258">
    <property type="protein sequence ID" value="CAA9271010.1"/>
    <property type="molecule type" value="Genomic_DNA"/>
</dbReference>
<evidence type="ECO:0000313" key="3">
    <source>
        <dbReference type="EMBL" id="CAA9271010.1"/>
    </source>
</evidence>
<proteinExistence type="predicted"/>
<dbReference type="PANTHER" id="PTHR31778:SF2">
    <property type="entry name" value="BUD SITE SELECTION PROTEIN RAX2"/>
    <property type="match status" value="1"/>
</dbReference>